<sequence length="625" mass="67468">MDFLILPDSEDAAALAQVGAQPGGSRDRNERRDPRVVRHASGRPWVVGHWDEDEIVTVSAGDRRIVLLGRARPAPGTLERLLETARSLHDVDSLARRLPGSCHLTASFEGRVRAQGTLSTARQIFHTRVSGVTVAAGDPARLAALAGRGVDEESLALRLLTPGPPWPLSLRTVWSGVAQSAPGHWLELTPGGECRAHRWWSVPEPVAPLSRSAGTVRSALRDAVGARARAGTAVSADLSGGMDSTSLCFLAAATGAELHTHHWQPLDLANDDALWWERSAAALPDARHRSVPADRRPTWFQTPPEHHAAGGGLLEGPLAWHRNHAQMEFVARAAAGAGARTHLMGVGGDELFSPSPTYLWSMVRGHPLTSLPDLNRMRLLNRWWLGPTVRGLLDSRPFAASLRAVADGLTDPLPHPREPSFGWGGVPRMPPWATGDAVATVRRLLGEAADARPGPMHRDRHQHQVIEGALVSGSALRQMNLALDGTGVTLEAPFLDDRVLEAALMVRTEDRVARGRYKPVLTAAMRGVVPAQLLGRRSKGEFSAEAYEGLLRNRRLLLERCDDLELARLGLVDAGALRAGLLGPKPETRDLTPFENTLSCEAWLRGPVRTAPAAALTAHPTGEPR</sequence>
<feature type="domain" description="Asparagine synthetase" evidence="1">
    <location>
        <begin position="216"/>
        <end position="605"/>
    </location>
</feature>
<proteinExistence type="predicted"/>
<evidence type="ECO:0000313" key="3">
    <source>
        <dbReference type="Proteomes" id="UP000186455"/>
    </source>
</evidence>
<dbReference type="GO" id="GO:0006529">
    <property type="term" value="P:asparagine biosynthetic process"/>
    <property type="evidence" value="ECO:0007669"/>
    <property type="project" value="InterPro"/>
</dbReference>
<dbReference type="InterPro" id="IPR014729">
    <property type="entry name" value="Rossmann-like_a/b/a_fold"/>
</dbReference>
<dbReference type="SUPFAM" id="SSF52402">
    <property type="entry name" value="Adenine nucleotide alpha hydrolases-like"/>
    <property type="match status" value="1"/>
</dbReference>
<evidence type="ECO:0000313" key="2">
    <source>
        <dbReference type="EMBL" id="OKH94071.1"/>
    </source>
</evidence>
<dbReference type="Gene3D" id="3.40.50.620">
    <property type="entry name" value="HUPs"/>
    <property type="match status" value="2"/>
</dbReference>
<organism evidence="2 3">
    <name type="scientific">Streptomyces uncialis</name>
    <dbReference type="NCBI Taxonomy" id="1048205"/>
    <lineage>
        <taxon>Bacteria</taxon>
        <taxon>Bacillati</taxon>
        <taxon>Actinomycetota</taxon>
        <taxon>Actinomycetes</taxon>
        <taxon>Kitasatosporales</taxon>
        <taxon>Streptomycetaceae</taxon>
        <taxon>Streptomyces</taxon>
    </lineage>
</organism>
<dbReference type="GO" id="GO:0004066">
    <property type="term" value="F:asparagine synthase (glutamine-hydrolyzing) activity"/>
    <property type="evidence" value="ECO:0007669"/>
    <property type="project" value="InterPro"/>
</dbReference>
<comment type="caution">
    <text evidence="2">The sequence shown here is derived from an EMBL/GenBank/DDBJ whole genome shotgun (WGS) entry which is preliminary data.</text>
</comment>
<gene>
    <name evidence="2" type="ORF">AB852_15590</name>
</gene>
<dbReference type="AlphaFoldDB" id="A0A1Q4V897"/>
<name>A0A1Q4V897_9ACTN</name>
<accession>A0A1Q4V897</accession>
<keyword evidence="3" id="KW-1185">Reference proteome</keyword>
<dbReference type="STRING" id="1048205.AB852_15590"/>
<evidence type="ECO:0000259" key="1">
    <source>
        <dbReference type="Pfam" id="PF00733"/>
    </source>
</evidence>
<dbReference type="Proteomes" id="UP000186455">
    <property type="component" value="Unassembled WGS sequence"/>
</dbReference>
<dbReference type="EMBL" id="LFBV01000003">
    <property type="protein sequence ID" value="OKH94071.1"/>
    <property type="molecule type" value="Genomic_DNA"/>
</dbReference>
<dbReference type="InterPro" id="IPR001962">
    <property type="entry name" value="Asn_synthase"/>
</dbReference>
<dbReference type="Pfam" id="PF00733">
    <property type="entry name" value="Asn_synthase"/>
    <property type="match status" value="1"/>
</dbReference>
<reference evidence="2 3" key="1">
    <citation type="submission" date="2015-06" db="EMBL/GenBank/DDBJ databases">
        <title>Cloning and characterization of the uncialamcin biosynthetic gene cluster.</title>
        <authorList>
            <person name="Yan X."/>
            <person name="Huang T."/>
            <person name="Ge H."/>
            <person name="Shen B."/>
        </authorList>
    </citation>
    <scope>NUCLEOTIDE SEQUENCE [LARGE SCALE GENOMIC DNA]</scope>
    <source>
        <strain evidence="2 3">DCA2648</strain>
    </source>
</reference>
<protein>
    <recommendedName>
        <fullName evidence="1">Asparagine synthetase domain-containing protein</fullName>
    </recommendedName>
</protein>
<dbReference type="RefSeq" id="WP_073788579.1">
    <property type="nucleotide sequence ID" value="NZ_LFBV01000003.1"/>
</dbReference>